<dbReference type="PANTHER" id="PTHR30251">
    <property type="entry name" value="PILUS ASSEMBLY CHAPERONE"/>
    <property type="match status" value="1"/>
</dbReference>
<feature type="region of interest" description="Disordered" evidence="1">
    <location>
        <begin position="82"/>
        <end position="101"/>
    </location>
</feature>
<feature type="chain" id="PRO_5016689528" evidence="2">
    <location>
        <begin position="25"/>
        <end position="114"/>
    </location>
</feature>
<reference evidence="5" key="1">
    <citation type="submission" date="2018-07" db="EMBL/GenBank/DDBJ databases">
        <authorList>
            <person name="Blom J."/>
        </authorList>
    </citation>
    <scope>NUCLEOTIDE SEQUENCE [LARGE SCALE GENOMIC DNA]</scope>
    <source>
        <strain evidence="5">CCOS 864</strain>
    </source>
</reference>
<feature type="domain" description="Pili assembly chaperone N-terminal" evidence="3">
    <location>
        <begin position="26"/>
        <end position="87"/>
    </location>
</feature>
<evidence type="ECO:0000313" key="5">
    <source>
        <dbReference type="Proteomes" id="UP000255177"/>
    </source>
</evidence>
<dbReference type="Gene3D" id="2.60.40.10">
    <property type="entry name" value="Immunoglobulins"/>
    <property type="match status" value="1"/>
</dbReference>
<sequence length="114" mass="12309">MSRRHSISFCLDILRVLIATQANASISLSASRLDFDGKHKEASITVRYSGEDVLIQSWVDSDAPDATSVPFGVTPPLARVAGKEQRNRSINPTFKADTSSPKLCSRFLSGASSP</sequence>
<dbReference type="EMBL" id="UIDD01000006">
    <property type="protein sequence ID" value="SUQ62497.1"/>
    <property type="molecule type" value="Genomic_DNA"/>
</dbReference>
<evidence type="ECO:0000256" key="2">
    <source>
        <dbReference type="SAM" id="SignalP"/>
    </source>
</evidence>
<evidence type="ECO:0000256" key="1">
    <source>
        <dbReference type="SAM" id="MobiDB-lite"/>
    </source>
</evidence>
<accession>A0A380SX04</accession>
<dbReference type="GO" id="GO:0071555">
    <property type="term" value="P:cell wall organization"/>
    <property type="evidence" value="ECO:0007669"/>
    <property type="project" value="InterPro"/>
</dbReference>
<evidence type="ECO:0000313" key="4">
    <source>
        <dbReference type="EMBL" id="SUQ62497.1"/>
    </source>
</evidence>
<name>A0A380SX04_9PSED</name>
<dbReference type="Proteomes" id="UP000255177">
    <property type="component" value="Unassembled WGS sequence"/>
</dbReference>
<evidence type="ECO:0000259" key="3">
    <source>
        <dbReference type="Pfam" id="PF00345"/>
    </source>
</evidence>
<keyword evidence="2" id="KW-0732">Signal</keyword>
<dbReference type="SUPFAM" id="SSF49354">
    <property type="entry name" value="PapD-like"/>
    <property type="match status" value="1"/>
</dbReference>
<dbReference type="InterPro" id="IPR016147">
    <property type="entry name" value="Pili_assmbl_chaperone_N"/>
</dbReference>
<dbReference type="AlphaFoldDB" id="A0A380SX04"/>
<dbReference type="Pfam" id="PF00345">
    <property type="entry name" value="PapD_N"/>
    <property type="match status" value="1"/>
</dbReference>
<feature type="signal peptide" evidence="2">
    <location>
        <begin position="1"/>
        <end position="24"/>
    </location>
</feature>
<protein>
    <submittedName>
        <fullName evidence="4">Chaperone protein LpfB</fullName>
    </submittedName>
</protein>
<dbReference type="PANTHER" id="PTHR30251:SF2">
    <property type="entry name" value="FIMBRIAL CHAPERONE YADV-RELATED"/>
    <property type="match status" value="1"/>
</dbReference>
<feature type="compositionally biased region" description="Polar residues" evidence="1">
    <location>
        <begin position="88"/>
        <end position="101"/>
    </location>
</feature>
<dbReference type="InterPro" id="IPR008962">
    <property type="entry name" value="PapD-like_sf"/>
</dbReference>
<organism evidence="4 5">
    <name type="scientific">Pseudomonas wadenswilerensis</name>
    <dbReference type="NCBI Taxonomy" id="1785161"/>
    <lineage>
        <taxon>Bacteria</taxon>
        <taxon>Pseudomonadati</taxon>
        <taxon>Pseudomonadota</taxon>
        <taxon>Gammaproteobacteria</taxon>
        <taxon>Pseudomonadales</taxon>
        <taxon>Pseudomonadaceae</taxon>
        <taxon>Pseudomonas</taxon>
    </lineage>
</organism>
<dbReference type="InterPro" id="IPR013783">
    <property type="entry name" value="Ig-like_fold"/>
</dbReference>
<proteinExistence type="predicted"/>
<dbReference type="GO" id="GO:0030288">
    <property type="term" value="C:outer membrane-bounded periplasmic space"/>
    <property type="evidence" value="ECO:0007669"/>
    <property type="project" value="InterPro"/>
</dbReference>
<gene>
    <name evidence="4" type="primary">lpfB</name>
    <name evidence="4" type="ORF">CCOS864_01941</name>
</gene>
<dbReference type="InterPro" id="IPR050643">
    <property type="entry name" value="Periplasmic_pilus_chap"/>
</dbReference>
<keyword evidence="5" id="KW-1185">Reference proteome</keyword>